<reference evidence="2 3" key="1">
    <citation type="submission" date="2019-04" db="EMBL/GenBank/DDBJ databases">
        <title>Friends and foes A comparative genomics study of 23 Aspergillus species from section Flavi.</title>
        <authorList>
            <consortium name="DOE Joint Genome Institute"/>
            <person name="Kjaerbolling I."/>
            <person name="Vesth T."/>
            <person name="Frisvad J.C."/>
            <person name="Nybo J.L."/>
            <person name="Theobald S."/>
            <person name="Kildgaard S."/>
            <person name="Isbrandt T."/>
            <person name="Kuo A."/>
            <person name="Sato A."/>
            <person name="Lyhne E.K."/>
            <person name="Kogle M.E."/>
            <person name="Wiebenga A."/>
            <person name="Kun R.S."/>
            <person name="Lubbers R.J."/>
            <person name="Makela M.R."/>
            <person name="Barry K."/>
            <person name="Chovatia M."/>
            <person name="Clum A."/>
            <person name="Daum C."/>
            <person name="Haridas S."/>
            <person name="He G."/>
            <person name="LaButti K."/>
            <person name="Lipzen A."/>
            <person name="Mondo S."/>
            <person name="Riley R."/>
            <person name="Salamov A."/>
            <person name="Simmons B.A."/>
            <person name="Magnuson J.K."/>
            <person name="Henrissat B."/>
            <person name="Mortensen U.H."/>
            <person name="Larsen T.O."/>
            <person name="Devries R.P."/>
            <person name="Grigoriev I.V."/>
            <person name="Machida M."/>
            <person name="Baker S.E."/>
            <person name="Andersen M.R."/>
        </authorList>
    </citation>
    <scope>NUCLEOTIDE SEQUENCE [LARGE SCALE GENOMIC DNA]</scope>
    <source>
        <strain evidence="2 3">CBS 151.66</strain>
    </source>
</reference>
<evidence type="ECO:0000313" key="2">
    <source>
        <dbReference type="EMBL" id="KAB8074133.1"/>
    </source>
</evidence>
<feature type="transmembrane region" description="Helical" evidence="1">
    <location>
        <begin position="16"/>
        <end position="37"/>
    </location>
</feature>
<dbReference type="Proteomes" id="UP000326565">
    <property type="component" value="Unassembled WGS sequence"/>
</dbReference>
<keyword evidence="1" id="KW-1133">Transmembrane helix</keyword>
<gene>
    <name evidence="2" type="ORF">BDV29DRAFT_174257</name>
</gene>
<keyword evidence="1" id="KW-0472">Membrane</keyword>
<evidence type="ECO:0000313" key="3">
    <source>
        <dbReference type="Proteomes" id="UP000326565"/>
    </source>
</evidence>
<accession>A0A5N5X016</accession>
<dbReference type="OrthoDB" id="10488831at2759"/>
<name>A0A5N5X016_9EURO</name>
<protein>
    <submittedName>
        <fullName evidence="2">Uncharacterized protein</fullName>
    </submittedName>
</protein>
<dbReference type="AlphaFoldDB" id="A0A5N5X016"/>
<proteinExistence type="predicted"/>
<sequence>MKRNQKYVIEVRSKRYFFFLFCLYIGQSLFVSVHELVGVNKMHDEVFAGLSGCLCVQQSTQIPSERVTAAVRRASPS</sequence>
<evidence type="ECO:0000256" key="1">
    <source>
        <dbReference type="SAM" id="Phobius"/>
    </source>
</evidence>
<dbReference type="EMBL" id="ML732215">
    <property type="protein sequence ID" value="KAB8074133.1"/>
    <property type="molecule type" value="Genomic_DNA"/>
</dbReference>
<organism evidence="2 3">
    <name type="scientific">Aspergillus leporis</name>
    <dbReference type="NCBI Taxonomy" id="41062"/>
    <lineage>
        <taxon>Eukaryota</taxon>
        <taxon>Fungi</taxon>
        <taxon>Dikarya</taxon>
        <taxon>Ascomycota</taxon>
        <taxon>Pezizomycotina</taxon>
        <taxon>Eurotiomycetes</taxon>
        <taxon>Eurotiomycetidae</taxon>
        <taxon>Eurotiales</taxon>
        <taxon>Aspergillaceae</taxon>
        <taxon>Aspergillus</taxon>
        <taxon>Aspergillus subgen. Circumdati</taxon>
    </lineage>
</organism>
<keyword evidence="1" id="KW-0812">Transmembrane</keyword>
<keyword evidence="3" id="KW-1185">Reference proteome</keyword>